<proteinExistence type="predicted"/>
<feature type="non-terminal residue" evidence="1">
    <location>
        <position position="32"/>
    </location>
</feature>
<dbReference type="Proteomes" id="UP000004906">
    <property type="component" value="Unassembled WGS sequence"/>
</dbReference>
<dbReference type="EMBL" id="AFCI01001120">
    <property type="protein sequence ID" value="EHC34719.1"/>
    <property type="molecule type" value="Genomic_DNA"/>
</dbReference>
<evidence type="ECO:0000313" key="1">
    <source>
        <dbReference type="EMBL" id="EHC34719.1"/>
    </source>
</evidence>
<organism evidence="1 2">
    <name type="scientific">Salmonella enterica subsp. enterica serovar Adelaide str. A4-669</name>
    <dbReference type="NCBI Taxonomy" id="913063"/>
    <lineage>
        <taxon>Bacteria</taxon>
        <taxon>Pseudomonadati</taxon>
        <taxon>Pseudomonadota</taxon>
        <taxon>Gammaproteobacteria</taxon>
        <taxon>Enterobacterales</taxon>
        <taxon>Enterobacteriaceae</taxon>
        <taxon>Salmonella</taxon>
    </lineage>
</organism>
<reference evidence="1 2" key="1">
    <citation type="journal article" date="2011" name="BMC Genomics">
        <title>Genome sequencing reveals diversification of virulence factor content and possible host adaptation in distinct subpopulations of Salmonella enterica.</title>
        <authorList>
            <person name="den Bakker H.C."/>
            <person name="Moreno Switt A.I."/>
            <person name="Govoni G."/>
            <person name="Cummings C.A."/>
            <person name="Ranieri M.L."/>
            <person name="Degoricija L."/>
            <person name="Hoelzer K."/>
            <person name="Rodriguez-Rivera L.D."/>
            <person name="Brown S."/>
            <person name="Bolchacova E."/>
            <person name="Furtado M.R."/>
            <person name="Wiedmann M."/>
        </authorList>
    </citation>
    <scope>NUCLEOTIDE SEQUENCE [LARGE SCALE GENOMIC DNA]</scope>
    <source>
        <strain evidence="1 2">A4-669</strain>
    </source>
</reference>
<gene>
    <name evidence="1" type="ORF">LTSEADE_3336</name>
</gene>
<comment type="caution">
    <text evidence="1">The sequence shown here is derived from an EMBL/GenBank/DDBJ whole genome shotgun (WGS) entry which is preliminary data.</text>
</comment>
<sequence length="32" mass="3567">MRIRIWPISQQGDGLHNGVTGVGTDQRAVIQY</sequence>
<accession>A0A6C8GK72</accession>
<dbReference type="AlphaFoldDB" id="A0A6C8GK72"/>
<name>A0A6C8GK72_SALET</name>
<protein>
    <submittedName>
        <fullName evidence="1">Uncharacterized protein</fullName>
    </submittedName>
</protein>
<evidence type="ECO:0000313" key="2">
    <source>
        <dbReference type="Proteomes" id="UP000004906"/>
    </source>
</evidence>